<evidence type="ECO:0000313" key="1">
    <source>
        <dbReference type="EMBL" id="CAJ1975914.1"/>
    </source>
</evidence>
<name>A0AA86TK19_9FABA</name>
<protein>
    <submittedName>
        <fullName evidence="1">Uncharacterized protein</fullName>
    </submittedName>
</protein>
<dbReference type="AlphaFoldDB" id="A0AA86TK19"/>
<dbReference type="Gramene" id="rna-AYBTSS11_LOCUS28041">
    <property type="protein sequence ID" value="CAJ1975914.1"/>
    <property type="gene ID" value="gene-AYBTSS11_LOCUS28041"/>
</dbReference>
<accession>A0AA86TK19</accession>
<dbReference type="Proteomes" id="UP001189624">
    <property type="component" value="Chromosome 9"/>
</dbReference>
<proteinExistence type="predicted"/>
<dbReference type="EMBL" id="OY731406">
    <property type="protein sequence ID" value="CAJ1975914.1"/>
    <property type="molecule type" value="Genomic_DNA"/>
</dbReference>
<organism evidence="1 2">
    <name type="scientific">Sphenostylis stenocarpa</name>
    <dbReference type="NCBI Taxonomy" id="92480"/>
    <lineage>
        <taxon>Eukaryota</taxon>
        <taxon>Viridiplantae</taxon>
        <taxon>Streptophyta</taxon>
        <taxon>Embryophyta</taxon>
        <taxon>Tracheophyta</taxon>
        <taxon>Spermatophyta</taxon>
        <taxon>Magnoliopsida</taxon>
        <taxon>eudicotyledons</taxon>
        <taxon>Gunneridae</taxon>
        <taxon>Pentapetalae</taxon>
        <taxon>rosids</taxon>
        <taxon>fabids</taxon>
        <taxon>Fabales</taxon>
        <taxon>Fabaceae</taxon>
        <taxon>Papilionoideae</taxon>
        <taxon>50 kb inversion clade</taxon>
        <taxon>NPAAA clade</taxon>
        <taxon>indigoferoid/millettioid clade</taxon>
        <taxon>Phaseoleae</taxon>
        <taxon>Sphenostylis</taxon>
    </lineage>
</organism>
<gene>
    <name evidence="1" type="ORF">AYBTSS11_LOCUS28041</name>
</gene>
<evidence type="ECO:0000313" key="2">
    <source>
        <dbReference type="Proteomes" id="UP001189624"/>
    </source>
</evidence>
<keyword evidence="2" id="KW-1185">Reference proteome</keyword>
<sequence>MKKELTNATIMHATEIRTVTSPHINFKAFNNRHVSNTAKQKKAVLPLISCNPTLLITEFSQLFHNMNMVGTLSSLAIAACFSLSELL</sequence>
<reference evidence="1" key="1">
    <citation type="submission" date="2023-10" db="EMBL/GenBank/DDBJ databases">
        <authorList>
            <person name="Domelevo Entfellner J.-B."/>
        </authorList>
    </citation>
    <scope>NUCLEOTIDE SEQUENCE</scope>
</reference>